<name>A0A2R6XKA7_MARPO</name>
<evidence type="ECO:0000313" key="2">
    <source>
        <dbReference type="Proteomes" id="UP000244005"/>
    </source>
</evidence>
<protein>
    <submittedName>
        <fullName evidence="1">Uncharacterized protein</fullName>
    </submittedName>
</protein>
<dbReference type="EMBL" id="KZ772683">
    <property type="protein sequence ID" value="PTQ46501.1"/>
    <property type="molecule type" value="Genomic_DNA"/>
</dbReference>
<dbReference type="Proteomes" id="UP000244005">
    <property type="component" value="Unassembled WGS sequence"/>
</dbReference>
<keyword evidence="2" id="KW-1185">Reference proteome</keyword>
<proteinExistence type="predicted"/>
<sequence length="72" mass="8166">MLVAIGSYVTDTQQKLFSPHCKNKSTPNQGYFYPRACLPHSTVLHSHNCPQLATVFKPGQLKYRTKQMKSIV</sequence>
<dbReference type="Gramene" id="Mp4g11770.1">
    <property type="protein sequence ID" value="Mp4g11770.1.cds1"/>
    <property type="gene ID" value="Mp4g11770"/>
</dbReference>
<organism evidence="1 2">
    <name type="scientific">Marchantia polymorpha</name>
    <name type="common">Common liverwort</name>
    <name type="synonym">Marchantia aquatica</name>
    <dbReference type="NCBI Taxonomy" id="3197"/>
    <lineage>
        <taxon>Eukaryota</taxon>
        <taxon>Viridiplantae</taxon>
        <taxon>Streptophyta</taxon>
        <taxon>Embryophyta</taxon>
        <taxon>Marchantiophyta</taxon>
        <taxon>Marchantiopsida</taxon>
        <taxon>Marchantiidae</taxon>
        <taxon>Marchantiales</taxon>
        <taxon>Marchantiaceae</taxon>
        <taxon>Marchantia</taxon>
    </lineage>
</organism>
<gene>
    <name evidence="1" type="ORF">MARPO_0011s0162</name>
</gene>
<accession>A0A2R6XKA7</accession>
<reference evidence="2" key="1">
    <citation type="journal article" date="2017" name="Cell">
        <title>Insights into land plant evolution garnered from the Marchantia polymorpha genome.</title>
        <authorList>
            <person name="Bowman J.L."/>
            <person name="Kohchi T."/>
            <person name="Yamato K.T."/>
            <person name="Jenkins J."/>
            <person name="Shu S."/>
            <person name="Ishizaki K."/>
            <person name="Yamaoka S."/>
            <person name="Nishihama R."/>
            <person name="Nakamura Y."/>
            <person name="Berger F."/>
            <person name="Adam C."/>
            <person name="Aki S.S."/>
            <person name="Althoff F."/>
            <person name="Araki T."/>
            <person name="Arteaga-Vazquez M.A."/>
            <person name="Balasubrmanian S."/>
            <person name="Barry K."/>
            <person name="Bauer D."/>
            <person name="Boehm C.R."/>
            <person name="Briginshaw L."/>
            <person name="Caballero-Perez J."/>
            <person name="Catarino B."/>
            <person name="Chen F."/>
            <person name="Chiyoda S."/>
            <person name="Chovatia M."/>
            <person name="Davies K.M."/>
            <person name="Delmans M."/>
            <person name="Demura T."/>
            <person name="Dierschke T."/>
            <person name="Dolan L."/>
            <person name="Dorantes-Acosta A.E."/>
            <person name="Eklund D.M."/>
            <person name="Florent S.N."/>
            <person name="Flores-Sandoval E."/>
            <person name="Fujiyama A."/>
            <person name="Fukuzawa H."/>
            <person name="Galik B."/>
            <person name="Grimanelli D."/>
            <person name="Grimwood J."/>
            <person name="Grossniklaus U."/>
            <person name="Hamada T."/>
            <person name="Haseloff J."/>
            <person name="Hetherington A.J."/>
            <person name="Higo A."/>
            <person name="Hirakawa Y."/>
            <person name="Hundley H.N."/>
            <person name="Ikeda Y."/>
            <person name="Inoue K."/>
            <person name="Inoue S.I."/>
            <person name="Ishida S."/>
            <person name="Jia Q."/>
            <person name="Kakita M."/>
            <person name="Kanazawa T."/>
            <person name="Kawai Y."/>
            <person name="Kawashima T."/>
            <person name="Kennedy M."/>
            <person name="Kinose K."/>
            <person name="Kinoshita T."/>
            <person name="Kohara Y."/>
            <person name="Koide E."/>
            <person name="Komatsu K."/>
            <person name="Kopischke S."/>
            <person name="Kubo M."/>
            <person name="Kyozuka J."/>
            <person name="Lagercrantz U."/>
            <person name="Lin S.S."/>
            <person name="Lindquist E."/>
            <person name="Lipzen A.M."/>
            <person name="Lu C.W."/>
            <person name="De Luna E."/>
            <person name="Martienssen R.A."/>
            <person name="Minamino N."/>
            <person name="Mizutani M."/>
            <person name="Mizutani M."/>
            <person name="Mochizuki N."/>
            <person name="Monte I."/>
            <person name="Mosher R."/>
            <person name="Nagasaki H."/>
            <person name="Nakagami H."/>
            <person name="Naramoto S."/>
            <person name="Nishitani K."/>
            <person name="Ohtani M."/>
            <person name="Okamoto T."/>
            <person name="Okumura M."/>
            <person name="Phillips J."/>
            <person name="Pollak B."/>
            <person name="Reinders A."/>
            <person name="Rovekamp M."/>
            <person name="Sano R."/>
            <person name="Sawa S."/>
            <person name="Schmid M.W."/>
            <person name="Shirakawa M."/>
            <person name="Solano R."/>
            <person name="Spunde A."/>
            <person name="Suetsugu N."/>
            <person name="Sugano S."/>
            <person name="Sugiyama A."/>
            <person name="Sun R."/>
            <person name="Suzuki Y."/>
            <person name="Takenaka M."/>
            <person name="Takezawa D."/>
            <person name="Tomogane H."/>
            <person name="Tsuzuki M."/>
            <person name="Ueda T."/>
            <person name="Umeda M."/>
            <person name="Ward J.M."/>
            <person name="Watanabe Y."/>
            <person name="Yazaki K."/>
            <person name="Yokoyama R."/>
            <person name="Yoshitake Y."/>
            <person name="Yotsui I."/>
            <person name="Zachgo S."/>
            <person name="Schmutz J."/>
        </authorList>
    </citation>
    <scope>NUCLEOTIDE SEQUENCE [LARGE SCALE GENOMIC DNA]</scope>
    <source>
        <strain evidence="2">Tak-1</strain>
    </source>
</reference>
<dbReference type="AlphaFoldDB" id="A0A2R6XKA7"/>
<evidence type="ECO:0000313" key="1">
    <source>
        <dbReference type="EMBL" id="PTQ46501.1"/>
    </source>
</evidence>